<dbReference type="InterPro" id="IPR009057">
    <property type="entry name" value="Homeodomain-like_sf"/>
</dbReference>
<name>A0A8A4TMB5_SULCO</name>
<feature type="domain" description="HTH tetR-type" evidence="3">
    <location>
        <begin position="8"/>
        <end position="68"/>
    </location>
</feature>
<dbReference type="SUPFAM" id="SSF48498">
    <property type="entry name" value="Tetracyclin repressor-like, C-terminal domain"/>
    <property type="match status" value="1"/>
</dbReference>
<dbReference type="Gene3D" id="1.10.357.10">
    <property type="entry name" value="Tetracycline Repressor, domain 2"/>
    <property type="match status" value="1"/>
</dbReference>
<feature type="DNA-binding region" description="H-T-H motif" evidence="2">
    <location>
        <begin position="31"/>
        <end position="50"/>
    </location>
</feature>
<keyword evidence="1 2" id="KW-0238">DNA-binding</keyword>
<accession>A0A8A4TMB5</accession>
<evidence type="ECO:0000313" key="5">
    <source>
        <dbReference type="Proteomes" id="UP000663929"/>
    </source>
</evidence>
<sequence>MKQELKTQRSRELILRAGLRCFSQSGYKATSIRDIAKHAGISIGRVYHHFSSKLEIFTALLDQYWRRLEDPELPLNQVVAQARFPEDIADIAAAIREVVVENRSSIMLIYIDVIEFQGEHIQRFYRNMAANFKAAYESRFTELHQEGRLNQQADPLFAVMMIFRFLFQYYMVETSFGVEDHFGFDSDAVAGKVQDLILHGLLNPSTSETTTTTPTSAEA</sequence>
<reference evidence="4" key="1">
    <citation type="submission" date="2021-03" db="EMBL/GenBank/DDBJ databases">
        <title>Acanthopleuribacteraceae sp. M133.</title>
        <authorList>
            <person name="Wang G."/>
        </authorList>
    </citation>
    <scope>NUCLEOTIDE SEQUENCE</scope>
    <source>
        <strain evidence="4">M133</strain>
    </source>
</reference>
<protein>
    <submittedName>
        <fullName evidence="4">TetR/AcrR family transcriptional regulator</fullName>
    </submittedName>
</protein>
<dbReference type="PRINTS" id="PR00455">
    <property type="entry name" value="HTHTETR"/>
</dbReference>
<organism evidence="4 5">
    <name type="scientific">Sulfidibacter corallicola</name>
    <dbReference type="NCBI Taxonomy" id="2818388"/>
    <lineage>
        <taxon>Bacteria</taxon>
        <taxon>Pseudomonadati</taxon>
        <taxon>Acidobacteriota</taxon>
        <taxon>Holophagae</taxon>
        <taxon>Acanthopleuribacterales</taxon>
        <taxon>Acanthopleuribacteraceae</taxon>
        <taxon>Sulfidibacter</taxon>
    </lineage>
</organism>
<evidence type="ECO:0000256" key="1">
    <source>
        <dbReference type="ARBA" id="ARBA00023125"/>
    </source>
</evidence>
<dbReference type="InterPro" id="IPR050624">
    <property type="entry name" value="HTH-type_Tx_Regulator"/>
</dbReference>
<dbReference type="RefSeq" id="WP_237379659.1">
    <property type="nucleotide sequence ID" value="NZ_CP071793.1"/>
</dbReference>
<dbReference type="EMBL" id="CP071793">
    <property type="protein sequence ID" value="QTD50028.1"/>
    <property type="molecule type" value="Genomic_DNA"/>
</dbReference>
<dbReference type="KEGG" id="scor:J3U87_30970"/>
<dbReference type="AlphaFoldDB" id="A0A8A4TMB5"/>
<evidence type="ECO:0000259" key="3">
    <source>
        <dbReference type="PROSITE" id="PS50977"/>
    </source>
</evidence>
<proteinExistence type="predicted"/>
<dbReference type="PANTHER" id="PTHR43479">
    <property type="entry name" value="ACREF/ENVCD OPERON REPRESSOR-RELATED"/>
    <property type="match status" value="1"/>
</dbReference>
<dbReference type="InterPro" id="IPR036271">
    <property type="entry name" value="Tet_transcr_reg_TetR-rel_C_sf"/>
</dbReference>
<dbReference type="InterPro" id="IPR023772">
    <property type="entry name" value="DNA-bd_HTH_TetR-type_CS"/>
</dbReference>
<dbReference type="SUPFAM" id="SSF46689">
    <property type="entry name" value="Homeodomain-like"/>
    <property type="match status" value="1"/>
</dbReference>
<dbReference type="Pfam" id="PF00440">
    <property type="entry name" value="TetR_N"/>
    <property type="match status" value="1"/>
</dbReference>
<gene>
    <name evidence="4" type="ORF">J3U87_30970</name>
</gene>
<dbReference type="PANTHER" id="PTHR43479:SF11">
    <property type="entry name" value="ACREF_ENVCD OPERON REPRESSOR-RELATED"/>
    <property type="match status" value="1"/>
</dbReference>
<evidence type="ECO:0000256" key="2">
    <source>
        <dbReference type="PROSITE-ProRule" id="PRU00335"/>
    </source>
</evidence>
<keyword evidence="5" id="KW-1185">Reference proteome</keyword>
<dbReference type="PROSITE" id="PS50977">
    <property type="entry name" value="HTH_TETR_2"/>
    <property type="match status" value="1"/>
</dbReference>
<dbReference type="InterPro" id="IPR001647">
    <property type="entry name" value="HTH_TetR"/>
</dbReference>
<dbReference type="Proteomes" id="UP000663929">
    <property type="component" value="Chromosome"/>
</dbReference>
<evidence type="ECO:0000313" key="4">
    <source>
        <dbReference type="EMBL" id="QTD50028.1"/>
    </source>
</evidence>
<dbReference type="PROSITE" id="PS01081">
    <property type="entry name" value="HTH_TETR_1"/>
    <property type="match status" value="1"/>
</dbReference>
<dbReference type="GO" id="GO:0003677">
    <property type="term" value="F:DNA binding"/>
    <property type="evidence" value="ECO:0007669"/>
    <property type="project" value="UniProtKB-UniRule"/>
</dbReference>